<dbReference type="PANTHER" id="PTHR43713">
    <property type="entry name" value="GLUTAMATE-1-SEMIALDEHYDE 2,1-AMINOMUTASE"/>
    <property type="match status" value="1"/>
</dbReference>
<dbReference type="EMBL" id="CP042906">
    <property type="protein sequence ID" value="QEX16699.1"/>
    <property type="molecule type" value="Genomic_DNA"/>
</dbReference>
<organism evidence="4 5">
    <name type="scientific">Hypericibacter terrae</name>
    <dbReference type="NCBI Taxonomy" id="2602015"/>
    <lineage>
        <taxon>Bacteria</taxon>
        <taxon>Pseudomonadati</taxon>
        <taxon>Pseudomonadota</taxon>
        <taxon>Alphaproteobacteria</taxon>
        <taxon>Rhodospirillales</taxon>
        <taxon>Dongiaceae</taxon>
        <taxon>Hypericibacter</taxon>
    </lineage>
</organism>
<accession>A0A5J6MGZ4</accession>
<dbReference type="GO" id="GO:0008483">
    <property type="term" value="F:transaminase activity"/>
    <property type="evidence" value="ECO:0007669"/>
    <property type="project" value="UniProtKB-KW"/>
</dbReference>
<dbReference type="RefSeq" id="WP_151177023.1">
    <property type="nucleotide sequence ID" value="NZ_CP042906.1"/>
</dbReference>
<evidence type="ECO:0000313" key="4">
    <source>
        <dbReference type="EMBL" id="QEX16699.1"/>
    </source>
</evidence>
<dbReference type="GO" id="GO:0030170">
    <property type="term" value="F:pyridoxal phosphate binding"/>
    <property type="evidence" value="ECO:0007669"/>
    <property type="project" value="InterPro"/>
</dbReference>
<comment type="cofactor">
    <cofactor evidence="1">
        <name>pyridoxal 5'-phosphate</name>
        <dbReference type="ChEBI" id="CHEBI:597326"/>
    </cofactor>
</comment>
<dbReference type="OrthoDB" id="9801052at2"/>
<dbReference type="InterPro" id="IPR015421">
    <property type="entry name" value="PyrdxlP-dep_Trfase_major"/>
</dbReference>
<dbReference type="NCBIfam" id="NF005453">
    <property type="entry name" value="PRK07046.1"/>
    <property type="match status" value="1"/>
</dbReference>
<dbReference type="Pfam" id="PF00202">
    <property type="entry name" value="Aminotran_3"/>
    <property type="match status" value="1"/>
</dbReference>
<dbReference type="InterPro" id="IPR005814">
    <property type="entry name" value="Aminotrans_3"/>
</dbReference>
<keyword evidence="4" id="KW-0808">Transferase</keyword>
<dbReference type="KEGG" id="htq:FRZ44_19940"/>
<dbReference type="SUPFAM" id="SSF53383">
    <property type="entry name" value="PLP-dependent transferases"/>
    <property type="match status" value="1"/>
</dbReference>
<evidence type="ECO:0000256" key="1">
    <source>
        <dbReference type="ARBA" id="ARBA00001933"/>
    </source>
</evidence>
<dbReference type="InterPro" id="IPR015424">
    <property type="entry name" value="PyrdxlP-dep_Trfase"/>
</dbReference>
<sequence>MTDRMAGIAALAVSTMTERERAHFAQSHPKSHKLAQEAHAHFPGGVPMSWMTDWSTPYPIFAKRASGAQIWDVDGNAYSDFCLGDTGSMFGHSPAPVVEALREHADKGLTYMLPTEDAIAVGELLSHRFGLPYWQMATTATDANRFVLRLARGITGRPKILVFNGCYHGTVDDTFLRLKGNHEVPRPGLIGQVQDLTAVATVVEFNDIAALESKLMEGDIAAVICEPAMTNIGMVLPDPGFHEQLRELTRRHGTLLVIDETHCISTGPGGYTRAYGLDPDFLTLGKPISGGIPSAVYGYTADVAHRIRKAQHAAPHGHSGIGTTLSANALSLRLMRVVLEHVMTPHNYSLMEAMSKSLADGVEKIIKSRALPWHVARVGARAEIVFAAKPPKNGTEAAAALIEPLEKAVHLYLLNRGVMIAPFHNMTLCCPATTKADVEKLVTALGSCVDELKKN</sequence>
<name>A0A5J6MGZ4_9PROT</name>
<evidence type="ECO:0000313" key="5">
    <source>
        <dbReference type="Proteomes" id="UP000326202"/>
    </source>
</evidence>
<dbReference type="AlphaFoldDB" id="A0A5J6MGZ4"/>
<dbReference type="Proteomes" id="UP000326202">
    <property type="component" value="Chromosome"/>
</dbReference>
<keyword evidence="4" id="KW-0032">Aminotransferase</keyword>
<reference evidence="4 5" key="1">
    <citation type="submission" date="2019-08" db="EMBL/GenBank/DDBJ databases">
        <title>Hyperibacter terrae gen. nov., sp. nov. and Hyperibacter viscosus sp. nov., two new members in the family Rhodospirillaceae isolated from the rhizosphere of Hypericum perforatum.</title>
        <authorList>
            <person name="Noviana Z."/>
        </authorList>
    </citation>
    <scope>NUCLEOTIDE SEQUENCE [LARGE SCALE GENOMIC DNA]</scope>
    <source>
        <strain evidence="4 5">R5913</strain>
    </source>
</reference>
<keyword evidence="5" id="KW-1185">Reference proteome</keyword>
<gene>
    <name evidence="4" type="ORF">FRZ44_19940</name>
</gene>
<protein>
    <submittedName>
        <fullName evidence="4">Aspartate aminotransferase family protein</fullName>
    </submittedName>
</protein>
<dbReference type="CDD" id="cd00610">
    <property type="entry name" value="OAT_like"/>
    <property type="match status" value="1"/>
</dbReference>
<comment type="similarity">
    <text evidence="3">Belongs to the class-III pyridoxal-phosphate-dependent aminotransferase family.</text>
</comment>
<evidence type="ECO:0000256" key="2">
    <source>
        <dbReference type="ARBA" id="ARBA00022898"/>
    </source>
</evidence>
<dbReference type="PANTHER" id="PTHR43713:SF3">
    <property type="entry name" value="GLUTAMATE-1-SEMIALDEHYDE 2,1-AMINOMUTASE 1, CHLOROPLASTIC-RELATED"/>
    <property type="match status" value="1"/>
</dbReference>
<evidence type="ECO:0000256" key="3">
    <source>
        <dbReference type="RuleBase" id="RU003560"/>
    </source>
</evidence>
<dbReference type="Gene3D" id="3.90.1150.10">
    <property type="entry name" value="Aspartate Aminotransferase, domain 1"/>
    <property type="match status" value="1"/>
</dbReference>
<keyword evidence="2 3" id="KW-0663">Pyridoxal phosphate</keyword>
<dbReference type="Gene3D" id="3.40.640.10">
    <property type="entry name" value="Type I PLP-dependent aspartate aminotransferase-like (Major domain)"/>
    <property type="match status" value="1"/>
</dbReference>
<dbReference type="InterPro" id="IPR015422">
    <property type="entry name" value="PyrdxlP-dep_Trfase_small"/>
</dbReference>
<proteinExistence type="inferred from homology"/>